<dbReference type="GO" id="GO:0004831">
    <property type="term" value="F:tyrosine-tRNA ligase activity"/>
    <property type="evidence" value="ECO:0007669"/>
    <property type="project" value="TreeGrafter"/>
</dbReference>
<dbReference type="InterPro" id="IPR012340">
    <property type="entry name" value="NA-bd_OB-fold"/>
</dbReference>
<feature type="domain" description="TRNA-binding" evidence="5">
    <location>
        <begin position="1"/>
        <end position="107"/>
    </location>
</feature>
<proteinExistence type="predicted"/>
<gene>
    <name evidence="6" type="ORF">ECPE_LOCUS11413</name>
</gene>
<dbReference type="Gene3D" id="2.40.50.140">
    <property type="entry name" value="Nucleic acid-binding proteins"/>
    <property type="match status" value="1"/>
</dbReference>
<evidence type="ECO:0000313" key="7">
    <source>
        <dbReference type="Proteomes" id="UP000272942"/>
    </source>
</evidence>
<dbReference type="Proteomes" id="UP000272942">
    <property type="component" value="Unassembled WGS sequence"/>
</dbReference>
<evidence type="ECO:0000256" key="4">
    <source>
        <dbReference type="PROSITE-ProRule" id="PRU00209"/>
    </source>
</evidence>
<dbReference type="InterPro" id="IPR051270">
    <property type="entry name" value="Tyrosine-tRNA_ligase_regulator"/>
</dbReference>
<evidence type="ECO:0000256" key="1">
    <source>
        <dbReference type="ARBA" id="ARBA00022490"/>
    </source>
</evidence>
<dbReference type="PANTHER" id="PTHR11586:SF43">
    <property type="entry name" value="TYROSINE--TRNA LIGASE, CYTOPLASMIC"/>
    <property type="match status" value="1"/>
</dbReference>
<protein>
    <submittedName>
        <fullName evidence="8">tRNA-binding domain-containing protein</fullName>
    </submittedName>
</protein>
<keyword evidence="1" id="KW-0963">Cytoplasm</keyword>
<organism evidence="8">
    <name type="scientific">Echinostoma caproni</name>
    <dbReference type="NCBI Taxonomy" id="27848"/>
    <lineage>
        <taxon>Eukaryota</taxon>
        <taxon>Metazoa</taxon>
        <taxon>Spiralia</taxon>
        <taxon>Lophotrochozoa</taxon>
        <taxon>Platyhelminthes</taxon>
        <taxon>Trematoda</taxon>
        <taxon>Digenea</taxon>
        <taxon>Plagiorchiida</taxon>
        <taxon>Echinostomata</taxon>
        <taxon>Echinostomatoidea</taxon>
        <taxon>Echinostomatidae</taxon>
        <taxon>Echinostoma</taxon>
    </lineage>
</organism>
<evidence type="ECO:0000259" key="5">
    <source>
        <dbReference type="PROSITE" id="PS50886"/>
    </source>
</evidence>
<dbReference type="WBParaSite" id="ECPE_0001144801-mRNA-1">
    <property type="protein sequence ID" value="ECPE_0001144801-mRNA-1"/>
    <property type="gene ID" value="ECPE_0001144801"/>
</dbReference>
<dbReference type="PANTHER" id="PTHR11586">
    <property type="entry name" value="TRNA-AMINOACYLATION COFACTOR ARC1 FAMILY MEMBER"/>
    <property type="match status" value="1"/>
</dbReference>
<dbReference type="AlphaFoldDB" id="A0A183AWS8"/>
<accession>A0A183AWS8</accession>
<dbReference type="SUPFAM" id="SSF50249">
    <property type="entry name" value="Nucleic acid-binding proteins"/>
    <property type="match status" value="1"/>
</dbReference>
<evidence type="ECO:0000256" key="2">
    <source>
        <dbReference type="ARBA" id="ARBA00022555"/>
    </source>
</evidence>
<dbReference type="GO" id="GO:0000049">
    <property type="term" value="F:tRNA binding"/>
    <property type="evidence" value="ECO:0007669"/>
    <property type="project" value="UniProtKB-UniRule"/>
</dbReference>
<dbReference type="InterPro" id="IPR002547">
    <property type="entry name" value="tRNA-bd_dom"/>
</dbReference>
<keyword evidence="2 4" id="KW-0820">tRNA-binding</keyword>
<evidence type="ECO:0000256" key="3">
    <source>
        <dbReference type="ARBA" id="ARBA00022884"/>
    </source>
</evidence>
<sequence>MMPGFFHPDADSLYVEQVDFGPQLGERTVVSGLAGLYPVEKLEGLYGVFVTNLKPVRMRGIESQAMLLCGTYQLSDSTEDPKTNRLVRPIHILPEQMTTFGLGSRLVFHNPTASTAEQTRDPDTVIGPKTKLWDRISPDLLLGAPDRCVVWRDWRLGTVSSAPDWVLGPEELPIGSIVR</sequence>
<dbReference type="OrthoDB" id="197206at2759"/>
<keyword evidence="3 4" id="KW-0694">RNA-binding</keyword>
<dbReference type="EMBL" id="UZAN01050785">
    <property type="protein sequence ID" value="VDP88468.1"/>
    <property type="molecule type" value="Genomic_DNA"/>
</dbReference>
<reference evidence="8" key="1">
    <citation type="submission" date="2016-06" db="UniProtKB">
        <authorList>
            <consortium name="WormBaseParasite"/>
        </authorList>
    </citation>
    <scope>IDENTIFICATION</scope>
</reference>
<evidence type="ECO:0000313" key="8">
    <source>
        <dbReference type="WBParaSite" id="ECPE_0001144801-mRNA-1"/>
    </source>
</evidence>
<evidence type="ECO:0000313" key="6">
    <source>
        <dbReference type="EMBL" id="VDP88468.1"/>
    </source>
</evidence>
<keyword evidence="7" id="KW-1185">Reference proteome</keyword>
<name>A0A183AWS8_9TREM</name>
<dbReference type="PROSITE" id="PS50886">
    <property type="entry name" value="TRBD"/>
    <property type="match status" value="1"/>
</dbReference>
<dbReference type="Pfam" id="PF01588">
    <property type="entry name" value="tRNA_bind"/>
    <property type="match status" value="1"/>
</dbReference>
<reference evidence="6 7" key="2">
    <citation type="submission" date="2018-11" db="EMBL/GenBank/DDBJ databases">
        <authorList>
            <consortium name="Pathogen Informatics"/>
        </authorList>
    </citation>
    <scope>NUCLEOTIDE SEQUENCE [LARGE SCALE GENOMIC DNA]</scope>
    <source>
        <strain evidence="6 7">Egypt</strain>
    </source>
</reference>